<reference evidence="1" key="1">
    <citation type="submission" date="2021-02" db="EMBL/GenBank/DDBJ databases">
        <authorList>
            <person name="Nowell W R."/>
        </authorList>
    </citation>
    <scope>NUCLEOTIDE SEQUENCE</scope>
</reference>
<sequence>MLRGIIDGEKKIYLNPNDMQRLSSGEGKPREIDIRTTVYENEDFIYQRHVNSSRTFLSEVEKRFILMTFTL</sequence>
<dbReference type="InterPro" id="IPR036005">
    <property type="entry name" value="Creatinase/aminopeptidase-like"/>
</dbReference>
<keyword evidence="2" id="KW-1185">Reference proteome</keyword>
<dbReference type="EMBL" id="CAJNOR010007017">
    <property type="protein sequence ID" value="CAF1608816.1"/>
    <property type="molecule type" value="Genomic_DNA"/>
</dbReference>
<organism evidence="1 2">
    <name type="scientific">Adineta ricciae</name>
    <name type="common">Rotifer</name>
    <dbReference type="NCBI Taxonomy" id="249248"/>
    <lineage>
        <taxon>Eukaryota</taxon>
        <taxon>Metazoa</taxon>
        <taxon>Spiralia</taxon>
        <taxon>Gnathifera</taxon>
        <taxon>Rotifera</taxon>
        <taxon>Eurotatoria</taxon>
        <taxon>Bdelloidea</taxon>
        <taxon>Adinetida</taxon>
        <taxon>Adinetidae</taxon>
        <taxon>Adineta</taxon>
    </lineage>
</organism>
<dbReference type="Gene3D" id="3.90.230.10">
    <property type="entry name" value="Creatinase/methionine aminopeptidase superfamily"/>
    <property type="match status" value="1"/>
</dbReference>
<protein>
    <submittedName>
        <fullName evidence="1">Uncharacterized protein</fullName>
    </submittedName>
</protein>
<dbReference type="InterPro" id="IPR036388">
    <property type="entry name" value="WH-like_DNA-bd_sf"/>
</dbReference>
<name>A0A816BG60_ADIRI</name>
<evidence type="ECO:0000313" key="1">
    <source>
        <dbReference type="EMBL" id="CAF1608816.1"/>
    </source>
</evidence>
<accession>A0A816BG60</accession>
<gene>
    <name evidence="1" type="ORF">XAT740_LOCUS48637</name>
</gene>
<comment type="caution">
    <text evidence="1">The sequence shown here is derived from an EMBL/GenBank/DDBJ whole genome shotgun (WGS) entry which is preliminary data.</text>
</comment>
<dbReference type="Gene3D" id="1.10.10.10">
    <property type="entry name" value="Winged helix-like DNA-binding domain superfamily/Winged helix DNA-binding domain"/>
    <property type="match status" value="1"/>
</dbReference>
<evidence type="ECO:0000313" key="2">
    <source>
        <dbReference type="Proteomes" id="UP000663828"/>
    </source>
</evidence>
<dbReference type="AlphaFoldDB" id="A0A816BG60"/>
<dbReference type="Proteomes" id="UP000663828">
    <property type="component" value="Unassembled WGS sequence"/>
</dbReference>
<proteinExistence type="predicted"/>